<evidence type="ECO:0008006" key="3">
    <source>
        <dbReference type="Google" id="ProtNLM"/>
    </source>
</evidence>
<evidence type="ECO:0000313" key="2">
    <source>
        <dbReference type="Proteomes" id="UP001162060"/>
    </source>
</evidence>
<reference evidence="1" key="1">
    <citation type="submission" date="2024-01" db="EMBL/GenBank/DDBJ databases">
        <authorList>
            <person name="Webb A."/>
        </authorList>
    </citation>
    <scope>NUCLEOTIDE SEQUENCE</scope>
    <source>
        <strain evidence="1">Pm1</strain>
    </source>
</reference>
<dbReference type="AlphaFoldDB" id="A0AAV1VME5"/>
<protein>
    <recommendedName>
        <fullName evidence="3">Pol protein</fullName>
    </recommendedName>
</protein>
<comment type="caution">
    <text evidence="1">The sequence shown here is derived from an EMBL/GenBank/DDBJ whole genome shotgun (WGS) entry which is preliminary data.</text>
</comment>
<dbReference type="EMBL" id="CAKLBY020000378">
    <property type="protein sequence ID" value="CAK7947432.1"/>
    <property type="molecule type" value="Genomic_DNA"/>
</dbReference>
<dbReference type="Proteomes" id="UP001162060">
    <property type="component" value="Unassembled WGS sequence"/>
</dbReference>
<sequence>MKRWLSFFSEYFSVEYKPGRLNVIADALSRRPDFEPTAQHNSGGDPTVATLTVSVPSSNVLDDVR</sequence>
<proteinExistence type="predicted"/>
<accession>A0AAV1VME5</accession>
<evidence type="ECO:0000313" key="1">
    <source>
        <dbReference type="EMBL" id="CAK7947432.1"/>
    </source>
</evidence>
<organism evidence="1 2">
    <name type="scientific">Peronospora matthiolae</name>
    <dbReference type="NCBI Taxonomy" id="2874970"/>
    <lineage>
        <taxon>Eukaryota</taxon>
        <taxon>Sar</taxon>
        <taxon>Stramenopiles</taxon>
        <taxon>Oomycota</taxon>
        <taxon>Peronosporomycetes</taxon>
        <taxon>Peronosporales</taxon>
        <taxon>Peronosporaceae</taxon>
        <taxon>Peronospora</taxon>
    </lineage>
</organism>
<gene>
    <name evidence="1" type="ORF">PM001_LOCUS32582</name>
</gene>
<name>A0AAV1VME5_9STRA</name>